<name>A0ABN1N1F0_9BACT</name>
<dbReference type="InterPro" id="IPR051048">
    <property type="entry name" value="Peptidase_S8/S53_subtilisin"/>
</dbReference>
<dbReference type="Gene3D" id="2.60.40.10">
    <property type="entry name" value="Immunoglobulins"/>
    <property type="match status" value="1"/>
</dbReference>
<evidence type="ECO:0000256" key="1">
    <source>
        <dbReference type="ARBA" id="ARBA00011073"/>
    </source>
</evidence>
<dbReference type="Gene3D" id="2.60.120.380">
    <property type="match status" value="1"/>
</dbReference>
<dbReference type="SUPFAM" id="SSF49299">
    <property type="entry name" value="PKD domain"/>
    <property type="match status" value="1"/>
</dbReference>
<gene>
    <name evidence="9" type="ORF">GCM10009119_26550</name>
</gene>
<evidence type="ECO:0000256" key="7">
    <source>
        <dbReference type="SAM" id="SignalP"/>
    </source>
</evidence>
<protein>
    <recommendedName>
        <fullName evidence="8">PKD domain-containing protein</fullName>
    </recommendedName>
</protein>
<keyword evidence="10" id="KW-1185">Reference proteome</keyword>
<dbReference type="PROSITE" id="PS50093">
    <property type="entry name" value="PKD"/>
    <property type="match status" value="1"/>
</dbReference>
<evidence type="ECO:0000256" key="5">
    <source>
        <dbReference type="PROSITE-ProRule" id="PRU01240"/>
    </source>
</evidence>
<evidence type="ECO:0000256" key="6">
    <source>
        <dbReference type="SAM" id="MobiDB-lite"/>
    </source>
</evidence>
<dbReference type="InterPro" id="IPR013783">
    <property type="entry name" value="Ig-like_fold"/>
</dbReference>
<dbReference type="CDD" id="cd00146">
    <property type="entry name" value="PKD"/>
    <property type="match status" value="1"/>
</dbReference>
<dbReference type="RefSeq" id="WP_343852360.1">
    <property type="nucleotide sequence ID" value="NZ_BAAAFI010000029.1"/>
</dbReference>
<dbReference type="Proteomes" id="UP001500469">
    <property type="component" value="Unassembled WGS sequence"/>
</dbReference>
<dbReference type="InterPro" id="IPR000209">
    <property type="entry name" value="Peptidase_S8/S53_dom"/>
</dbReference>
<keyword evidence="2" id="KW-0645">Protease</keyword>
<sequence length="1151" mass="123271">MRKILLFLVACFFGASAVVAQENASSSERLSETRRSIASSLASDYDYLLLPKSAVLLKARARNIPVRLELADGESAELLYFDERDQPVYYTVMNLNAARTTGTVALQPGGALGVNLTGKGFVVGIYDQTRPKIDHIEYRNRLTQVDGSTETISSHATHVTGTILAKGVNANAKGMASEATGWAFNWEADLDKMNNNAYDPASKPGGHLVSNHSYGVVLGWYRNASNAWTWAGNANVDANEDYRFGFYSSKSKGIDDLLFSKPFYTVVWAAGNDRTDSGDGTRNPDGPDDTLGPEGVSKNVITVGAVANVPNYTQPSDVKMSEFSSWGPTDDGRIKPDLVGMGVSVFSSSVTNEGATDAYASLSGTSMASPNVTGSLLLLQQLYSQRNSGRYMWSSTVKGLAIHTAKEAGNANGPDYVFGWGLLDAQAAGDLILNQNGDSKMIREEKLLNGESFEMELISDGFTPIKVSIAWTDPSGNPVGASLDPGNLMLINDIDLRITDEQGKVYFPWTLNPSQGPSARASQDQDNFRDNVEQISIPNPTSQKYKVKVSHKRTLKNNIQDFSLILTAGTIGGASETLYWIGKAAGNWDDPANWSATANGSTANKIPDTGTRVVFEGSSGGSSTVNFTSQATAFSVNIFGNQVYTLNLNSNSLSLSNGMRVHNQITEVKNGTIVFDSESANETLVEFGQTLFENSSLAFVAGEWRMISGVKLDALSVESAQLSVDMAQVYANEIRVQPSGILIGGVESLEFTEVLSISSTSQIKEGLQAQFAGESGQFSNTSPVPLAGLEAVAGTLSINTDGIDNLKIERAKAVLGLAAIDVQLLTLGAGSVLEFGQTGTLTVLSKISSTATQASKALITAPVPGSVLAYDIYEKLCFSHINVTNVNKTGKGIVNLGTGAVVQNASGWVTQNCAEVLFAKFEAAYTCVGAAVTFDNQSEGAISTYLWEFGQGGTSDYKSPIFVYNTPGSYLVKLTISNSQESTSFEQILEIGANALPKPRIVANGDQLTSQQPGSSYQWYVSGELIPGATQRSYVITVDGTYQVAIFNETCNSLSDPVVISAIPEPDLSRFGVFIGPIPSYDQVGVQLLNEYRGKVTFTLVDMTGRVYLTKVAGKNEDELIEQIPLAGPAGMYLLKIETSTLTLHKKLIKY</sequence>
<dbReference type="EMBL" id="BAAAFI010000029">
    <property type="protein sequence ID" value="GAA0879686.1"/>
    <property type="molecule type" value="Genomic_DNA"/>
</dbReference>
<dbReference type="SMART" id="SM00089">
    <property type="entry name" value="PKD"/>
    <property type="match status" value="1"/>
</dbReference>
<dbReference type="NCBIfam" id="TIGR04183">
    <property type="entry name" value="Por_Secre_tail"/>
    <property type="match status" value="1"/>
</dbReference>
<feature type="region of interest" description="Disordered" evidence="6">
    <location>
        <begin position="274"/>
        <end position="296"/>
    </location>
</feature>
<dbReference type="PANTHER" id="PTHR43399">
    <property type="entry name" value="SUBTILISIN-RELATED"/>
    <property type="match status" value="1"/>
</dbReference>
<dbReference type="InterPro" id="IPR036852">
    <property type="entry name" value="Peptidase_S8/S53_dom_sf"/>
</dbReference>
<reference evidence="9 10" key="1">
    <citation type="journal article" date="2019" name="Int. J. Syst. Evol. Microbiol.">
        <title>The Global Catalogue of Microorganisms (GCM) 10K type strain sequencing project: providing services to taxonomists for standard genome sequencing and annotation.</title>
        <authorList>
            <consortium name="The Broad Institute Genomics Platform"/>
            <consortium name="The Broad Institute Genome Sequencing Center for Infectious Disease"/>
            <person name="Wu L."/>
            <person name="Ma J."/>
        </authorList>
    </citation>
    <scope>NUCLEOTIDE SEQUENCE [LARGE SCALE GENOMIC DNA]</scope>
    <source>
        <strain evidence="9 10">JCM 16112</strain>
    </source>
</reference>
<dbReference type="InterPro" id="IPR026444">
    <property type="entry name" value="Secre_tail"/>
</dbReference>
<feature type="domain" description="PKD" evidence="8">
    <location>
        <begin position="928"/>
        <end position="979"/>
    </location>
</feature>
<evidence type="ECO:0000259" key="8">
    <source>
        <dbReference type="PROSITE" id="PS50093"/>
    </source>
</evidence>
<dbReference type="PROSITE" id="PS00138">
    <property type="entry name" value="SUBTILASE_SER"/>
    <property type="match status" value="1"/>
</dbReference>
<keyword evidence="7" id="KW-0732">Signal</keyword>
<proteinExistence type="inferred from homology"/>
<dbReference type="InterPro" id="IPR022409">
    <property type="entry name" value="PKD/Chitinase_dom"/>
</dbReference>
<dbReference type="SUPFAM" id="SSF52743">
    <property type="entry name" value="Subtilisin-like"/>
    <property type="match status" value="1"/>
</dbReference>
<comment type="caution">
    <text evidence="5">Lacks conserved residue(s) required for the propagation of feature annotation.</text>
</comment>
<evidence type="ECO:0000313" key="10">
    <source>
        <dbReference type="Proteomes" id="UP001500469"/>
    </source>
</evidence>
<dbReference type="Pfam" id="PF18911">
    <property type="entry name" value="PKD_4"/>
    <property type="match status" value="1"/>
</dbReference>
<keyword evidence="3" id="KW-0378">Hydrolase</keyword>
<accession>A0ABN1N1F0</accession>
<dbReference type="InterPro" id="IPR023828">
    <property type="entry name" value="Peptidase_S8_Ser-AS"/>
</dbReference>
<dbReference type="CDD" id="cd04842">
    <property type="entry name" value="Peptidases_S8_Kp43_protease"/>
    <property type="match status" value="1"/>
</dbReference>
<comment type="caution">
    <text evidence="9">The sequence shown here is derived from an EMBL/GenBank/DDBJ whole genome shotgun (WGS) entry which is preliminary data.</text>
</comment>
<dbReference type="PANTHER" id="PTHR43399:SF4">
    <property type="entry name" value="CELL WALL-ASSOCIATED PROTEASE"/>
    <property type="match status" value="1"/>
</dbReference>
<keyword evidence="4" id="KW-0720">Serine protease</keyword>
<evidence type="ECO:0000256" key="3">
    <source>
        <dbReference type="ARBA" id="ARBA00022801"/>
    </source>
</evidence>
<dbReference type="PROSITE" id="PS51892">
    <property type="entry name" value="SUBTILASE"/>
    <property type="match status" value="1"/>
</dbReference>
<comment type="similarity">
    <text evidence="1 5">Belongs to the peptidase S8 family.</text>
</comment>
<evidence type="ECO:0000256" key="4">
    <source>
        <dbReference type="ARBA" id="ARBA00022825"/>
    </source>
</evidence>
<evidence type="ECO:0000256" key="2">
    <source>
        <dbReference type="ARBA" id="ARBA00022670"/>
    </source>
</evidence>
<dbReference type="InterPro" id="IPR000601">
    <property type="entry name" value="PKD_dom"/>
</dbReference>
<organism evidence="9 10">
    <name type="scientific">Algoriphagus jejuensis</name>
    <dbReference type="NCBI Taxonomy" id="419934"/>
    <lineage>
        <taxon>Bacteria</taxon>
        <taxon>Pseudomonadati</taxon>
        <taxon>Bacteroidota</taxon>
        <taxon>Cytophagia</taxon>
        <taxon>Cytophagales</taxon>
        <taxon>Cyclobacteriaceae</taxon>
        <taxon>Algoriphagus</taxon>
    </lineage>
</organism>
<dbReference type="InterPro" id="IPR008979">
    <property type="entry name" value="Galactose-bd-like_sf"/>
</dbReference>
<feature type="signal peptide" evidence="7">
    <location>
        <begin position="1"/>
        <end position="20"/>
    </location>
</feature>
<feature type="chain" id="PRO_5045037672" description="PKD domain-containing protein" evidence="7">
    <location>
        <begin position="21"/>
        <end position="1151"/>
    </location>
</feature>
<evidence type="ECO:0000313" key="9">
    <source>
        <dbReference type="EMBL" id="GAA0879686.1"/>
    </source>
</evidence>
<dbReference type="InterPro" id="IPR035986">
    <property type="entry name" value="PKD_dom_sf"/>
</dbReference>
<dbReference type="Gene3D" id="3.40.50.200">
    <property type="entry name" value="Peptidase S8/S53 domain"/>
    <property type="match status" value="1"/>
</dbReference>
<dbReference type="SUPFAM" id="SSF49785">
    <property type="entry name" value="Galactose-binding domain-like"/>
    <property type="match status" value="1"/>
</dbReference>
<dbReference type="Pfam" id="PF00082">
    <property type="entry name" value="Peptidase_S8"/>
    <property type="match status" value="1"/>
</dbReference>
<dbReference type="InterPro" id="IPR034058">
    <property type="entry name" value="TagA/B/C/D_pept_dom"/>
</dbReference>